<reference evidence="1 2" key="1">
    <citation type="submission" date="2023-05" db="EMBL/GenBank/DDBJ databases">
        <title>Novel species of genus Flectobacillus isolated from stream in China.</title>
        <authorList>
            <person name="Lu H."/>
        </authorList>
    </citation>
    <scope>NUCLEOTIDE SEQUENCE [LARGE SCALE GENOMIC DNA]</scope>
    <source>
        <strain evidence="1 2">KCTC 42575</strain>
    </source>
</reference>
<sequence length="58" mass="6294">MENIIIALIFLAAIAYLVRLVWNNFNPKNTAGCSKGCGSCAALDADKIIAQMENHKTI</sequence>
<organism evidence="1 2">
    <name type="scientific">Flectobacillus roseus</name>
    <dbReference type="NCBI Taxonomy" id="502259"/>
    <lineage>
        <taxon>Bacteria</taxon>
        <taxon>Pseudomonadati</taxon>
        <taxon>Bacteroidota</taxon>
        <taxon>Cytophagia</taxon>
        <taxon>Cytophagales</taxon>
        <taxon>Flectobacillaceae</taxon>
        <taxon>Flectobacillus</taxon>
    </lineage>
</organism>
<proteinExistence type="predicted"/>
<protein>
    <submittedName>
        <fullName evidence="1">FeoB-associated Cys-rich membrane protein</fullName>
    </submittedName>
</protein>
<accession>A0ABT6Y8W7</accession>
<gene>
    <name evidence="1" type="ORF">QM524_12065</name>
</gene>
<evidence type="ECO:0000313" key="1">
    <source>
        <dbReference type="EMBL" id="MDI9859947.1"/>
    </source>
</evidence>
<dbReference type="Pfam" id="PF12669">
    <property type="entry name" value="FeoB_associated"/>
    <property type="match status" value="1"/>
</dbReference>
<name>A0ABT6Y8W7_9BACT</name>
<dbReference type="Proteomes" id="UP001236507">
    <property type="component" value="Unassembled WGS sequence"/>
</dbReference>
<keyword evidence="2" id="KW-1185">Reference proteome</keyword>
<evidence type="ECO:0000313" key="2">
    <source>
        <dbReference type="Proteomes" id="UP001236507"/>
    </source>
</evidence>
<comment type="caution">
    <text evidence="1">The sequence shown here is derived from an EMBL/GenBank/DDBJ whole genome shotgun (WGS) entry which is preliminary data.</text>
</comment>
<dbReference type="EMBL" id="JASHIF010000009">
    <property type="protein sequence ID" value="MDI9859947.1"/>
    <property type="molecule type" value="Genomic_DNA"/>
</dbReference>
<dbReference type="RefSeq" id="WP_283344787.1">
    <property type="nucleotide sequence ID" value="NZ_JASHIF010000009.1"/>
</dbReference>